<dbReference type="RefSeq" id="WP_310919842.1">
    <property type="nucleotide sequence ID" value="NZ_JAMQON010000003.1"/>
</dbReference>
<organism evidence="2 3">
    <name type="scientific">Haloarcula saliterrae</name>
    <dbReference type="NCBI Taxonomy" id="2950534"/>
    <lineage>
        <taxon>Archaea</taxon>
        <taxon>Methanobacteriati</taxon>
        <taxon>Methanobacteriota</taxon>
        <taxon>Stenosarchaea group</taxon>
        <taxon>Halobacteria</taxon>
        <taxon>Halobacteriales</taxon>
        <taxon>Haloarculaceae</taxon>
        <taxon>Haloarcula</taxon>
    </lineage>
</organism>
<evidence type="ECO:0000313" key="3">
    <source>
        <dbReference type="Proteomes" id="UP001259659"/>
    </source>
</evidence>
<proteinExistence type="predicted"/>
<accession>A0ABU2FD42</accession>
<evidence type="ECO:0000256" key="1">
    <source>
        <dbReference type="SAM" id="MobiDB-lite"/>
    </source>
</evidence>
<feature type="region of interest" description="Disordered" evidence="1">
    <location>
        <begin position="70"/>
        <end position="89"/>
    </location>
</feature>
<dbReference type="EMBL" id="JAMQON010000003">
    <property type="protein sequence ID" value="MDS0260174.1"/>
    <property type="molecule type" value="Genomic_DNA"/>
</dbReference>
<gene>
    <name evidence="2" type="ORF">NDI56_12290</name>
</gene>
<evidence type="ECO:0000313" key="2">
    <source>
        <dbReference type="EMBL" id="MDS0260174.1"/>
    </source>
</evidence>
<name>A0ABU2FD42_9EURY</name>
<dbReference type="Proteomes" id="UP001259659">
    <property type="component" value="Unassembled WGS sequence"/>
</dbReference>
<dbReference type="InterPro" id="IPR041025">
    <property type="entry name" value="HNH_repeat"/>
</dbReference>
<protein>
    <recommendedName>
        <fullName evidence="4">Transposase</fullName>
    </recommendedName>
</protein>
<evidence type="ECO:0008006" key="4">
    <source>
        <dbReference type="Google" id="ProtNLM"/>
    </source>
</evidence>
<dbReference type="Pfam" id="PF18780">
    <property type="entry name" value="HNH_repeat"/>
    <property type="match status" value="1"/>
</dbReference>
<comment type="caution">
    <text evidence="2">The sequence shown here is derived from an EMBL/GenBank/DDBJ whole genome shotgun (WGS) entry which is preliminary data.</text>
</comment>
<reference evidence="2 3" key="1">
    <citation type="submission" date="2022-06" db="EMBL/GenBank/DDBJ databases">
        <title>Haloarcula sp. a new haloarchaeum isolate from saline soil.</title>
        <authorList>
            <person name="Strakova D."/>
            <person name="Galisteo C."/>
            <person name="Sanchez-Porro C."/>
            <person name="Ventosa A."/>
        </authorList>
    </citation>
    <scope>NUCLEOTIDE SEQUENCE [LARGE SCALE GENOMIC DNA]</scope>
    <source>
        <strain evidence="2 3">S1CR25-12</strain>
    </source>
</reference>
<sequence>MTVRPLKHEGVTSPAVTSEDDCVRALCEATDRFGESPTKADYEDFGLTPASGTIQRVMGGWNEAKAAAGLGTNASTGSRVEPKPDDVELPDGLEWTELSQGQRWHYRNREWNTGRSL</sequence>
<keyword evidence="3" id="KW-1185">Reference proteome</keyword>